<evidence type="ECO:0000313" key="1">
    <source>
        <dbReference type="EMBL" id="ERJ30258.1"/>
    </source>
</evidence>
<name>U2GW81_9BACT</name>
<organism evidence="1 2">
    <name type="scientific">Campylobacter concisus UNSWCS</name>
    <dbReference type="NCBI Taxonomy" id="1242968"/>
    <lineage>
        <taxon>Bacteria</taxon>
        <taxon>Pseudomonadati</taxon>
        <taxon>Campylobacterota</taxon>
        <taxon>Epsilonproteobacteria</taxon>
        <taxon>Campylobacterales</taxon>
        <taxon>Campylobacteraceae</taxon>
        <taxon>Campylobacter</taxon>
    </lineage>
</organism>
<comment type="caution">
    <text evidence="1">The sequence shown here is derived from an EMBL/GenBank/DDBJ whole genome shotgun (WGS) entry which is preliminary data.</text>
</comment>
<reference evidence="1 2" key="1">
    <citation type="journal article" date="2013" name="BMC Genomics">
        <title>Comparative genomics of Campylobacter concisus isolates reveals genetic diversity and provides insights into disease association.</title>
        <authorList>
            <person name="Deshpande N.P."/>
            <person name="Kaakoush N.O."/>
            <person name="Wilkins M.R."/>
            <person name="Mitchell H.M."/>
        </authorList>
    </citation>
    <scope>NUCLEOTIDE SEQUENCE [LARGE SCALE GENOMIC DNA]</scope>
    <source>
        <strain evidence="1 2">UNSWCS</strain>
    </source>
</reference>
<protein>
    <submittedName>
        <fullName evidence="1">Uncharacterized protein</fullName>
    </submittedName>
</protein>
<proteinExistence type="predicted"/>
<dbReference type="AlphaFoldDB" id="U2GW81"/>
<gene>
    <name evidence="1" type="ORF">UNSWCS_359</name>
</gene>
<evidence type="ECO:0000313" key="2">
    <source>
        <dbReference type="Proteomes" id="UP000016620"/>
    </source>
</evidence>
<accession>U2GW81</accession>
<dbReference type="Proteomes" id="UP000016620">
    <property type="component" value="Unassembled WGS sequence"/>
</dbReference>
<dbReference type="EMBL" id="ANNG01000009">
    <property type="protein sequence ID" value="ERJ30258.1"/>
    <property type="molecule type" value="Genomic_DNA"/>
</dbReference>
<dbReference type="PATRIC" id="fig|1242968.3.peg.551"/>
<sequence length="37" mass="4314">MAGRYDVTKFHHKFLYHAHLGCSERAKFLLLNFSSTS</sequence>